<dbReference type="EMBL" id="JAGJCF010000013">
    <property type="protein sequence ID" value="MBP0617084.1"/>
    <property type="molecule type" value="Genomic_DNA"/>
</dbReference>
<gene>
    <name evidence="1" type="ORF">J6595_15975</name>
</gene>
<protein>
    <recommendedName>
        <fullName evidence="3">DUF1330 domain-containing protein</fullName>
    </recommendedName>
</protein>
<dbReference type="Gene3D" id="3.30.70.100">
    <property type="match status" value="1"/>
</dbReference>
<organism evidence="1 2">
    <name type="scientific">Jiella mangrovi</name>
    <dbReference type="NCBI Taxonomy" id="2821407"/>
    <lineage>
        <taxon>Bacteria</taxon>
        <taxon>Pseudomonadati</taxon>
        <taxon>Pseudomonadota</taxon>
        <taxon>Alphaproteobacteria</taxon>
        <taxon>Hyphomicrobiales</taxon>
        <taxon>Aurantimonadaceae</taxon>
        <taxon>Jiella</taxon>
    </lineage>
</organism>
<evidence type="ECO:0000313" key="2">
    <source>
        <dbReference type="Proteomes" id="UP000678276"/>
    </source>
</evidence>
<evidence type="ECO:0008006" key="3">
    <source>
        <dbReference type="Google" id="ProtNLM"/>
    </source>
</evidence>
<evidence type="ECO:0000313" key="1">
    <source>
        <dbReference type="EMBL" id="MBP0617084.1"/>
    </source>
</evidence>
<name>A0ABS4BK02_9HYPH</name>
<proteinExistence type="predicted"/>
<comment type="caution">
    <text evidence="1">The sequence shown here is derived from an EMBL/GenBank/DDBJ whole genome shotgun (WGS) entry which is preliminary data.</text>
</comment>
<sequence>MLLNELSSTAVEDAERVIGDGPVVMINFLWFRDTPDYPRDFADPKPDSRSGYYDGYVGGFRAAAQEVGVEPALVYAGIRLTGLLTGQEDDWDEIAVVRYERFADLRRILESQTYTLKAKPHRFAVVAKWRFIATRGR</sequence>
<accession>A0ABS4BK02</accession>
<reference evidence="1 2" key="1">
    <citation type="submission" date="2021-04" db="EMBL/GenBank/DDBJ databases">
        <title>Whole genome sequence of Jiella sp. KSK16Y-1.</title>
        <authorList>
            <person name="Tuo L."/>
        </authorList>
    </citation>
    <scope>NUCLEOTIDE SEQUENCE [LARGE SCALE GENOMIC DNA]</scope>
    <source>
        <strain evidence="1 2">KSK16Y-1</strain>
    </source>
</reference>
<dbReference type="RefSeq" id="WP_209595577.1">
    <property type="nucleotide sequence ID" value="NZ_JAGJCF010000013.1"/>
</dbReference>
<dbReference type="Proteomes" id="UP000678276">
    <property type="component" value="Unassembled WGS sequence"/>
</dbReference>
<keyword evidence="2" id="KW-1185">Reference proteome</keyword>